<dbReference type="EMBL" id="JRES01000121">
    <property type="protein sequence ID" value="KNC34017.1"/>
    <property type="molecule type" value="Genomic_DNA"/>
</dbReference>
<dbReference type="Proteomes" id="UP000037069">
    <property type="component" value="Unassembled WGS sequence"/>
</dbReference>
<proteinExistence type="predicted"/>
<organism evidence="1 2">
    <name type="scientific">Lucilia cuprina</name>
    <name type="common">Green bottle fly</name>
    <name type="synonym">Australian sheep blowfly</name>
    <dbReference type="NCBI Taxonomy" id="7375"/>
    <lineage>
        <taxon>Eukaryota</taxon>
        <taxon>Metazoa</taxon>
        <taxon>Ecdysozoa</taxon>
        <taxon>Arthropoda</taxon>
        <taxon>Hexapoda</taxon>
        <taxon>Insecta</taxon>
        <taxon>Pterygota</taxon>
        <taxon>Neoptera</taxon>
        <taxon>Endopterygota</taxon>
        <taxon>Diptera</taxon>
        <taxon>Brachycera</taxon>
        <taxon>Muscomorpha</taxon>
        <taxon>Oestroidea</taxon>
        <taxon>Calliphoridae</taxon>
        <taxon>Luciliinae</taxon>
        <taxon>Lucilia</taxon>
    </lineage>
</organism>
<accession>A0A0L0CPB5</accession>
<name>A0A0L0CPB5_LUCCU</name>
<reference evidence="1 2" key="1">
    <citation type="journal article" date="2015" name="Nat. Commun.">
        <title>Lucilia cuprina genome unlocks parasitic fly biology to underpin future interventions.</title>
        <authorList>
            <person name="Anstead C.A."/>
            <person name="Korhonen P.K."/>
            <person name="Young N.D."/>
            <person name="Hall R.S."/>
            <person name="Jex A.R."/>
            <person name="Murali S.C."/>
            <person name="Hughes D.S."/>
            <person name="Lee S.F."/>
            <person name="Perry T."/>
            <person name="Stroehlein A.J."/>
            <person name="Ansell B.R."/>
            <person name="Breugelmans B."/>
            <person name="Hofmann A."/>
            <person name="Qu J."/>
            <person name="Dugan S."/>
            <person name="Lee S.L."/>
            <person name="Chao H."/>
            <person name="Dinh H."/>
            <person name="Han Y."/>
            <person name="Doddapaneni H.V."/>
            <person name="Worley K.C."/>
            <person name="Muzny D.M."/>
            <person name="Ioannidis P."/>
            <person name="Waterhouse R.M."/>
            <person name="Zdobnov E.M."/>
            <person name="James P.J."/>
            <person name="Bagnall N.H."/>
            <person name="Kotze A.C."/>
            <person name="Gibbs R.A."/>
            <person name="Richards S."/>
            <person name="Batterham P."/>
            <person name="Gasser R.B."/>
        </authorList>
    </citation>
    <scope>NUCLEOTIDE SEQUENCE [LARGE SCALE GENOMIC DNA]</scope>
    <source>
        <strain evidence="1 2">LS</strain>
        <tissue evidence="1">Full body</tissue>
    </source>
</reference>
<sequence length="128" mass="14508">MEAASTGKPKIYAAGFREEWKEKFPRLSNDKSNGKKCTICNIGIVGGLSHIQRHASRECHIKKLQIAKNTPKINTFLESTRFVNNDLAKKLEIILCFFVAEHNLPFTILDHLNNIIKDGIANNKKVFN</sequence>
<keyword evidence="2" id="KW-1185">Reference proteome</keyword>
<gene>
    <name evidence="1" type="ORF">FF38_07894</name>
</gene>
<evidence type="ECO:0000313" key="1">
    <source>
        <dbReference type="EMBL" id="KNC34017.1"/>
    </source>
</evidence>
<dbReference type="OrthoDB" id="7762031at2759"/>
<dbReference type="AlphaFoldDB" id="A0A0L0CPB5"/>
<evidence type="ECO:0000313" key="2">
    <source>
        <dbReference type="Proteomes" id="UP000037069"/>
    </source>
</evidence>
<protein>
    <submittedName>
        <fullName evidence="1">Uncharacterized protein</fullName>
    </submittedName>
</protein>
<comment type="caution">
    <text evidence="1">The sequence shown here is derived from an EMBL/GenBank/DDBJ whole genome shotgun (WGS) entry which is preliminary data.</text>
</comment>